<keyword evidence="3" id="KW-0540">Nuclease</keyword>
<dbReference type="PANTHER" id="PTHR41694">
    <property type="entry name" value="ENDOGENOUS RETROVIRUS GROUP K MEMBER POL PROTEIN"/>
    <property type="match status" value="1"/>
</dbReference>
<comment type="caution">
    <text evidence="8">The sequence shown here is derived from an EMBL/GenBank/DDBJ whole genome shotgun (WGS) entry which is preliminary data.</text>
</comment>
<keyword evidence="5" id="KW-0378">Hydrolase</keyword>
<dbReference type="Gene3D" id="3.30.420.10">
    <property type="entry name" value="Ribonuclease H-like superfamily/Ribonuclease H"/>
    <property type="match status" value="1"/>
</dbReference>
<evidence type="ECO:0000256" key="4">
    <source>
        <dbReference type="ARBA" id="ARBA00022759"/>
    </source>
</evidence>
<protein>
    <recommendedName>
        <fullName evidence="7">Integrase catalytic domain-containing protein</fullName>
    </recommendedName>
</protein>
<evidence type="ECO:0000256" key="1">
    <source>
        <dbReference type="ARBA" id="ARBA00022679"/>
    </source>
</evidence>
<dbReference type="InterPro" id="IPR001584">
    <property type="entry name" value="Integrase_cat-core"/>
</dbReference>
<dbReference type="AlphaFoldDB" id="A0A813ZJF0"/>
<keyword evidence="2" id="KW-0548">Nucleotidyltransferase</keyword>
<dbReference type="PANTHER" id="PTHR41694:SF5">
    <property type="entry name" value="RIBONUCLEASE H"/>
    <property type="match status" value="1"/>
</dbReference>
<dbReference type="GO" id="GO:0015074">
    <property type="term" value="P:DNA integration"/>
    <property type="evidence" value="ECO:0007669"/>
    <property type="project" value="InterPro"/>
</dbReference>
<keyword evidence="1" id="KW-0808">Transferase</keyword>
<dbReference type="GO" id="GO:0003964">
    <property type="term" value="F:RNA-directed DNA polymerase activity"/>
    <property type="evidence" value="ECO:0007669"/>
    <property type="project" value="UniProtKB-KW"/>
</dbReference>
<dbReference type="InterPro" id="IPR036397">
    <property type="entry name" value="RNaseH_sf"/>
</dbReference>
<evidence type="ECO:0000259" key="7">
    <source>
        <dbReference type="PROSITE" id="PS50994"/>
    </source>
</evidence>
<dbReference type="InterPro" id="IPR012337">
    <property type="entry name" value="RNaseH-like_sf"/>
</dbReference>
<evidence type="ECO:0000256" key="6">
    <source>
        <dbReference type="ARBA" id="ARBA00022918"/>
    </source>
</evidence>
<dbReference type="EMBL" id="CAJNOC010001917">
    <property type="protein sequence ID" value="CAF0900380.1"/>
    <property type="molecule type" value="Genomic_DNA"/>
</dbReference>
<organism evidence="8 9">
    <name type="scientific">Brachionus calyciflorus</name>
    <dbReference type="NCBI Taxonomy" id="104777"/>
    <lineage>
        <taxon>Eukaryota</taxon>
        <taxon>Metazoa</taxon>
        <taxon>Spiralia</taxon>
        <taxon>Gnathifera</taxon>
        <taxon>Rotifera</taxon>
        <taxon>Eurotatoria</taxon>
        <taxon>Monogononta</taxon>
        <taxon>Pseudotrocha</taxon>
        <taxon>Ploima</taxon>
        <taxon>Brachionidae</taxon>
        <taxon>Brachionus</taxon>
    </lineage>
</organism>
<evidence type="ECO:0000256" key="2">
    <source>
        <dbReference type="ARBA" id="ARBA00022695"/>
    </source>
</evidence>
<keyword evidence="6" id="KW-0695">RNA-directed DNA polymerase</keyword>
<keyword evidence="4" id="KW-0255">Endonuclease</keyword>
<reference evidence="8" key="1">
    <citation type="submission" date="2021-02" db="EMBL/GenBank/DDBJ databases">
        <authorList>
            <person name="Nowell W R."/>
        </authorList>
    </citation>
    <scope>NUCLEOTIDE SEQUENCE</scope>
    <source>
        <strain evidence="8">Ploen Becks lab</strain>
    </source>
</reference>
<keyword evidence="9" id="KW-1185">Reference proteome</keyword>
<dbReference type="GO" id="GO:0016787">
    <property type="term" value="F:hydrolase activity"/>
    <property type="evidence" value="ECO:0007669"/>
    <property type="project" value="UniProtKB-KW"/>
</dbReference>
<dbReference type="Proteomes" id="UP000663879">
    <property type="component" value="Unassembled WGS sequence"/>
</dbReference>
<name>A0A813ZJF0_9BILA</name>
<evidence type="ECO:0000313" key="9">
    <source>
        <dbReference type="Proteomes" id="UP000663879"/>
    </source>
</evidence>
<dbReference type="OrthoDB" id="6374475at2759"/>
<evidence type="ECO:0000256" key="5">
    <source>
        <dbReference type="ARBA" id="ARBA00022801"/>
    </source>
</evidence>
<evidence type="ECO:0000313" key="8">
    <source>
        <dbReference type="EMBL" id="CAF0900380.1"/>
    </source>
</evidence>
<proteinExistence type="predicted"/>
<evidence type="ECO:0000256" key="3">
    <source>
        <dbReference type="ARBA" id="ARBA00022722"/>
    </source>
</evidence>
<sequence length="163" mass="18835">MDLIDMQTLPYGEYKWLMVYQDHFTKFIQLRPLRAKMAIEVASAIMDVFSILGEPYLLQSDNGREFRNQILLSFKSMWPDVSFVHGRARHPQSQGSVERANADIKKKLEIWMIENKSTKWSVGINFVQLKKKHSHHTGIKCTPHKAVFGFETPLGFSSTSYPS</sequence>
<feature type="domain" description="Integrase catalytic" evidence="7">
    <location>
        <begin position="1"/>
        <end position="151"/>
    </location>
</feature>
<dbReference type="SUPFAM" id="SSF53098">
    <property type="entry name" value="Ribonuclease H-like"/>
    <property type="match status" value="1"/>
</dbReference>
<gene>
    <name evidence="8" type="ORF">OXX778_LOCUS11369</name>
</gene>
<dbReference type="GO" id="GO:0004519">
    <property type="term" value="F:endonuclease activity"/>
    <property type="evidence" value="ECO:0007669"/>
    <property type="project" value="UniProtKB-KW"/>
</dbReference>
<dbReference type="GO" id="GO:0003676">
    <property type="term" value="F:nucleic acid binding"/>
    <property type="evidence" value="ECO:0007669"/>
    <property type="project" value="InterPro"/>
</dbReference>
<dbReference type="PROSITE" id="PS50994">
    <property type="entry name" value="INTEGRASE"/>
    <property type="match status" value="1"/>
</dbReference>
<accession>A0A813ZJF0</accession>